<dbReference type="RefSeq" id="WP_052139064.1">
    <property type="nucleotide sequence ID" value="NZ_BJMC01000015.1"/>
</dbReference>
<dbReference type="GeneID" id="96612905"/>
<dbReference type="EMBL" id="CP009896">
    <property type="protein sequence ID" value="AJR18759.1"/>
    <property type="molecule type" value="Genomic_DNA"/>
</dbReference>
<reference evidence="3 4" key="1">
    <citation type="journal article" date="2015" name="Genome Announc.">
        <title>Complete Genome Sequence of Steroid-Transforming Nocardioides simplex VKM Ac-2033D.</title>
        <authorList>
            <person name="Shtratnikova V.Y."/>
            <person name="Schelkunov M.I."/>
            <person name="Pekov Y.A."/>
            <person name="Fokina V.V."/>
            <person name="Logacheva M.D."/>
            <person name="Sokolov S.L."/>
            <person name="Bragin E.Y."/>
            <person name="Ashapkin V.V."/>
            <person name="Donova M.V."/>
        </authorList>
    </citation>
    <scope>NUCLEOTIDE SEQUENCE [LARGE SCALE GENOMIC DNA]</scope>
    <source>
        <strain evidence="3 4">VKM Ac-2033D</strain>
    </source>
</reference>
<dbReference type="KEGG" id="psim:KR76_24300"/>
<sequence length="96" mass="9382">MTQPPPYGVPPQPGVPQGYPQQPAPPPAYLGGGGQPYPPQPPAGPAGYGVPGVPAGPGLPPPPPSAKRTIGFTMGLLTALVLIGFVVAVALITAGS</sequence>
<evidence type="ECO:0000313" key="4">
    <source>
        <dbReference type="Proteomes" id="UP000030300"/>
    </source>
</evidence>
<dbReference type="Proteomes" id="UP000030300">
    <property type="component" value="Chromosome"/>
</dbReference>
<accession>A0A0C5XD61</accession>
<keyword evidence="2" id="KW-0812">Transmembrane</keyword>
<feature type="region of interest" description="Disordered" evidence="1">
    <location>
        <begin position="1"/>
        <end position="67"/>
    </location>
</feature>
<dbReference type="STRING" id="2045.KR76_24300"/>
<gene>
    <name evidence="3" type="ORF">KR76_24300</name>
</gene>
<organism evidence="3 4">
    <name type="scientific">Nocardioides simplex</name>
    <name type="common">Arthrobacter simplex</name>
    <dbReference type="NCBI Taxonomy" id="2045"/>
    <lineage>
        <taxon>Bacteria</taxon>
        <taxon>Bacillati</taxon>
        <taxon>Actinomycetota</taxon>
        <taxon>Actinomycetes</taxon>
        <taxon>Propionibacteriales</taxon>
        <taxon>Nocardioidaceae</taxon>
        <taxon>Pimelobacter</taxon>
    </lineage>
</organism>
<keyword evidence="2" id="KW-1133">Transmembrane helix</keyword>
<dbReference type="AlphaFoldDB" id="A0A0C5XD61"/>
<evidence type="ECO:0000256" key="1">
    <source>
        <dbReference type="SAM" id="MobiDB-lite"/>
    </source>
</evidence>
<evidence type="ECO:0000313" key="3">
    <source>
        <dbReference type="EMBL" id="AJR18759.1"/>
    </source>
</evidence>
<keyword evidence="4" id="KW-1185">Reference proteome</keyword>
<dbReference type="HOGENOM" id="CLU_2356922_0_0_11"/>
<protein>
    <submittedName>
        <fullName evidence="3">Uncharacterized protein</fullName>
    </submittedName>
</protein>
<evidence type="ECO:0000256" key="2">
    <source>
        <dbReference type="SAM" id="Phobius"/>
    </source>
</evidence>
<name>A0A0C5XD61_NOCSI</name>
<keyword evidence="2" id="KW-0472">Membrane</keyword>
<proteinExistence type="predicted"/>
<feature type="compositionally biased region" description="Pro residues" evidence="1">
    <location>
        <begin position="1"/>
        <end position="14"/>
    </location>
</feature>
<feature type="transmembrane region" description="Helical" evidence="2">
    <location>
        <begin position="70"/>
        <end position="94"/>
    </location>
</feature>